<sequence length="268" mass="29520">MVLLPPPDRAENSAARASQRGSGNRCGHRPDAPQLAIQPPAHHRARPRILLRLTKRLERWYRDPSCLAFAPLQRGRKRQRRSERREAIVALCSAVLHYTDLVTLRVGVVDPITRQYTAIDLAYLADLAGLSLSRAQRAMDDLRASGLIRSFRRAERRDSSNGTQWRGRAAVRTLAAGLFALFGLADDLVHARKQASQRAQKAATEARLRQMEAASRAALAPLLGLDRPRRRPPPAAPPDAAPAAGTPPETVAGEALALMRDLLCGRKR</sequence>
<gene>
    <name evidence="2" type="ORF">C7443_1206</name>
</gene>
<comment type="caution">
    <text evidence="2">The sequence shown here is derived from an EMBL/GenBank/DDBJ whole genome shotgun (WGS) entry which is preliminary data.</text>
</comment>
<dbReference type="Proteomes" id="UP000246569">
    <property type="component" value="Unassembled WGS sequence"/>
</dbReference>
<evidence type="ECO:0000313" key="3">
    <source>
        <dbReference type="Proteomes" id="UP000246569"/>
    </source>
</evidence>
<reference evidence="2 3" key="1">
    <citation type="submission" date="2018-05" db="EMBL/GenBank/DDBJ databases">
        <title>Genomic Encyclopedia of Type Strains, Phase IV (KMG-IV): sequencing the most valuable type-strain genomes for metagenomic binning, comparative biology and taxonomic classification.</title>
        <authorList>
            <person name="Goeker M."/>
        </authorList>
    </citation>
    <scope>NUCLEOTIDE SEQUENCE [LARGE SCALE GENOMIC DNA]</scope>
    <source>
        <strain evidence="2 3">DSM 23606</strain>
    </source>
</reference>
<dbReference type="RefSeq" id="WP_110020669.1">
    <property type="nucleotide sequence ID" value="NZ_QGTJ01000020.1"/>
</dbReference>
<dbReference type="EMBL" id="QGTJ01000020">
    <property type="protein sequence ID" value="PWV58315.1"/>
    <property type="molecule type" value="Genomic_DNA"/>
</dbReference>
<dbReference type="AlphaFoldDB" id="A0A317MPF5"/>
<accession>A0A317MPF5</accession>
<organism evidence="2 3">
    <name type="scientific">Plasticicumulans acidivorans</name>
    <dbReference type="NCBI Taxonomy" id="886464"/>
    <lineage>
        <taxon>Bacteria</taxon>
        <taxon>Pseudomonadati</taxon>
        <taxon>Pseudomonadota</taxon>
        <taxon>Gammaproteobacteria</taxon>
        <taxon>Candidatus Competibacteraceae</taxon>
        <taxon>Plasticicumulans</taxon>
    </lineage>
</organism>
<name>A0A317MPF5_9GAMM</name>
<feature type="region of interest" description="Disordered" evidence="1">
    <location>
        <begin position="1"/>
        <end position="35"/>
    </location>
</feature>
<keyword evidence="3" id="KW-1185">Reference proteome</keyword>
<proteinExistence type="predicted"/>
<protein>
    <submittedName>
        <fullName evidence="2">Uncharacterized protein</fullName>
    </submittedName>
</protein>
<dbReference type="OrthoDB" id="5918726at2"/>
<feature type="region of interest" description="Disordered" evidence="1">
    <location>
        <begin position="221"/>
        <end position="252"/>
    </location>
</feature>
<evidence type="ECO:0000313" key="2">
    <source>
        <dbReference type="EMBL" id="PWV58315.1"/>
    </source>
</evidence>
<evidence type="ECO:0000256" key="1">
    <source>
        <dbReference type="SAM" id="MobiDB-lite"/>
    </source>
</evidence>